<protein>
    <submittedName>
        <fullName evidence="1">Uncharacterized protein</fullName>
    </submittedName>
</protein>
<comment type="caution">
    <text evidence="1">The sequence shown here is derived from an EMBL/GenBank/DDBJ whole genome shotgun (WGS) entry which is preliminary data.</text>
</comment>
<dbReference type="EMBL" id="BARS01028546">
    <property type="protein sequence ID" value="GAG09744.1"/>
    <property type="molecule type" value="Genomic_DNA"/>
</dbReference>
<sequence length="47" mass="5224">MKLHQLMLALMLAAGMTGCASTNIESRHSYDDRTDFSGMNSYAWAPE</sequence>
<organism evidence="1">
    <name type="scientific">marine sediment metagenome</name>
    <dbReference type="NCBI Taxonomy" id="412755"/>
    <lineage>
        <taxon>unclassified sequences</taxon>
        <taxon>metagenomes</taxon>
        <taxon>ecological metagenomes</taxon>
    </lineage>
</organism>
<feature type="non-terminal residue" evidence="1">
    <location>
        <position position="47"/>
    </location>
</feature>
<name>X0UV58_9ZZZZ</name>
<accession>X0UV58</accession>
<reference evidence="1" key="1">
    <citation type="journal article" date="2014" name="Front. Microbiol.">
        <title>High frequency of phylogenetically diverse reductive dehalogenase-homologous genes in deep subseafloor sedimentary metagenomes.</title>
        <authorList>
            <person name="Kawai M."/>
            <person name="Futagami T."/>
            <person name="Toyoda A."/>
            <person name="Takaki Y."/>
            <person name="Nishi S."/>
            <person name="Hori S."/>
            <person name="Arai W."/>
            <person name="Tsubouchi T."/>
            <person name="Morono Y."/>
            <person name="Uchiyama I."/>
            <person name="Ito T."/>
            <person name="Fujiyama A."/>
            <person name="Inagaki F."/>
            <person name="Takami H."/>
        </authorList>
    </citation>
    <scope>NUCLEOTIDE SEQUENCE</scope>
    <source>
        <strain evidence="1">Expedition CK06-06</strain>
    </source>
</reference>
<dbReference type="PROSITE" id="PS51257">
    <property type="entry name" value="PROKAR_LIPOPROTEIN"/>
    <property type="match status" value="1"/>
</dbReference>
<gene>
    <name evidence="1" type="ORF">S01H1_44730</name>
</gene>
<dbReference type="AlphaFoldDB" id="X0UV58"/>
<proteinExistence type="predicted"/>
<evidence type="ECO:0000313" key="1">
    <source>
        <dbReference type="EMBL" id="GAG09744.1"/>
    </source>
</evidence>